<dbReference type="PANTHER" id="PTHR45528">
    <property type="entry name" value="SENSOR HISTIDINE KINASE CPXA"/>
    <property type="match status" value="1"/>
</dbReference>
<organism evidence="17 18">
    <name type="scientific">Paenibacillus baekrokdamisoli</name>
    <dbReference type="NCBI Taxonomy" id="1712516"/>
    <lineage>
        <taxon>Bacteria</taxon>
        <taxon>Bacillati</taxon>
        <taxon>Bacillota</taxon>
        <taxon>Bacilli</taxon>
        <taxon>Bacillales</taxon>
        <taxon>Paenibacillaceae</taxon>
        <taxon>Paenibacillus</taxon>
    </lineage>
</organism>
<dbReference type="GO" id="GO:0000155">
    <property type="term" value="F:phosphorelay sensor kinase activity"/>
    <property type="evidence" value="ECO:0007669"/>
    <property type="project" value="InterPro"/>
</dbReference>
<keyword evidence="10" id="KW-0067">ATP-binding</keyword>
<evidence type="ECO:0000256" key="3">
    <source>
        <dbReference type="ARBA" id="ARBA00012438"/>
    </source>
</evidence>
<evidence type="ECO:0000256" key="8">
    <source>
        <dbReference type="ARBA" id="ARBA00022741"/>
    </source>
</evidence>
<dbReference type="EC" id="2.7.13.3" evidence="3"/>
<evidence type="ECO:0000313" key="18">
    <source>
        <dbReference type="Proteomes" id="UP000275368"/>
    </source>
</evidence>
<dbReference type="Pfam" id="PF00512">
    <property type="entry name" value="HisKA"/>
    <property type="match status" value="1"/>
</dbReference>
<evidence type="ECO:0000256" key="9">
    <source>
        <dbReference type="ARBA" id="ARBA00022777"/>
    </source>
</evidence>
<dbReference type="Gene3D" id="1.10.287.130">
    <property type="match status" value="1"/>
</dbReference>
<keyword evidence="13 14" id="KW-0472">Membrane</keyword>
<evidence type="ECO:0000256" key="2">
    <source>
        <dbReference type="ARBA" id="ARBA00004651"/>
    </source>
</evidence>
<dbReference type="PRINTS" id="PR00344">
    <property type="entry name" value="BCTRLSENSOR"/>
</dbReference>
<keyword evidence="5" id="KW-0597">Phosphoprotein</keyword>
<evidence type="ECO:0000256" key="1">
    <source>
        <dbReference type="ARBA" id="ARBA00000085"/>
    </source>
</evidence>
<dbReference type="InterPro" id="IPR050398">
    <property type="entry name" value="HssS/ArlS-like"/>
</dbReference>
<dbReference type="SMART" id="SM00387">
    <property type="entry name" value="HATPase_c"/>
    <property type="match status" value="1"/>
</dbReference>
<evidence type="ECO:0000256" key="14">
    <source>
        <dbReference type="SAM" id="Phobius"/>
    </source>
</evidence>
<reference evidence="17 18" key="1">
    <citation type="submission" date="2018-11" db="EMBL/GenBank/DDBJ databases">
        <title>Complete genome sequence of Paenibacillus baekrokdamisoli strain KCTC 33723.</title>
        <authorList>
            <person name="Kang S.W."/>
            <person name="Lee K.C."/>
            <person name="Kim K.K."/>
            <person name="Kim J.S."/>
            <person name="Kim D.S."/>
            <person name="Ko S.H."/>
            <person name="Yang S.H."/>
            <person name="Lee J.S."/>
        </authorList>
    </citation>
    <scope>NUCLEOTIDE SEQUENCE [LARGE SCALE GENOMIC DNA]</scope>
    <source>
        <strain evidence="17 18">KCTC 33723</strain>
    </source>
</reference>
<dbReference type="InterPro" id="IPR003594">
    <property type="entry name" value="HATPase_dom"/>
</dbReference>
<dbReference type="Gene3D" id="6.10.340.10">
    <property type="match status" value="1"/>
</dbReference>
<dbReference type="FunFam" id="3.30.565.10:FF:000006">
    <property type="entry name" value="Sensor histidine kinase WalK"/>
    <property type="match status" value="1"/>
</dbReference>
<keyword evidence="7 14" id="KW-0812">Transmembrane</keyword>
<dbReference type="Pfam" id="PF02518">
    <property type="entry name" value="HATPase_c"/>
    <property type="match status" value="1"/>
</dbReference>
<proteinExistence type="predicted"/>
<feature type="domain" description="HAMP" evidence="16">
    <location>
        <begin position="54"/>
        <end position="106"/>
    </location>
</feature>
<evidence type="ECO:0000259" key="15">
    <source>
        <dbReference type="PROSITE" id="PS50109"/>
    </source>
</evidence>
<keyword evidence="8" id="KW-0547">Nucleotide-binding</keyword>
<evidence type="ECO:0000256" key="7">
    <source>
        <dbReference type="ARBA" id="ARBA00022692"/>
    </source>
</evidence>
<keyword evidence="11 14" id="KW-1133">Transmembrane helix</keyword>
<keyword evidence="9" id="KW-0418">Kinase</keyword>
<dbReference type="KEGG" id="pbk:Back11_30040"/>
<gene>
    <name evidence="17" type="ORF">Back11_30040</name>
</gene>
<evidence type="ECO:0000256" key="11">
    <source>
        <dbReference type="ARBA" id="ARBA00022989"/>
    </source>
</evidence>
<feature type="domain" description="Histidine kinase" evidence="15">
    <location>
        <begin position="121"/>
        <end position="339"/>
    </location>
</feature>
<comment type="subcellular location">
    <subcellularLocation>
        <location evidence="2">Cell membrane</location>
        <topology evidence="2">Multi-pass membrane protein</topology>
    </subcellularLocation>
</comment>
<comment type="catalytic activity">
    <reaction evidence="1">
        <text>ATP + protein L-histidine = ADP + protein N-phospho-L-histidine.</text>
        <dbReference type="EC" id="2.7.13.3"/>
    </reaction>
</comment>
<sequence length="339" mass="39054">MLWSFVLGMIMTIILNLFITYYILNEIPNGFISSILSIGTFLFLFIMSFFLLTRPIMQYFRAITHGLNAIAGGDLGYRLPLTRLDELGTVAQNINNMAERLQLQVERERYLEKSKMELITSVSHDLRTPLTSIIGYLDLLKTHAYQDVQEQERYIDHACNKIQQLNKLVNDLFEYTRLTSGEVRLSLQEVDLNQVLEQMISEFEPVAREHGISIHKSLPPVPVKIIMDVEKIVRAIDNLFWNAIKFSERPSELRITLLTQEDSIIIAVENDGKPISQEVEEQLFERFFKGEPSRNDKNMPSGSGLGLSIAKHIVELHEGRIWLEHDNGHFKFCIELQSS</sequence>
<evidence type="ECO:0000256" key="12">
    <source>
        <dbReference type="ARBA" id="ARBA00023012"/>
    </source>
</evidence>
<dbReference type="CDD" id="cd00082">
    <property type="entry name" value="HisKA"/>
    <property type="match status" value="1"/>
</dbReference>
<accession>A0A3G9JFB5</accession>
<dbReference type="GO" id="GO:0005886">
    <property type="term" value="C:plasma membrane"/>
    <property type="evidence" value="ECO:0007669"/>
    <property type="project" value="UniProtKB-SubCell"/>
</dbReference>
<keyword evidence="12" id="KW-0902">Two-component regulatory system</keyword>
<dbReference type="InterPro" id="IPR005467">
    <property type="entry name" value="His_kinase_dom"/>
</dbReference>
<dbReference type="SUPFAM" id="SSF47384">
    <property type="entry name" value="Homodimeric domain of signal transducing histidine kinase"/>
    <property type="match status" value="1"/>
</dbReference>
<evidence type="ECO:0000259" key="16">
    <source>
        <dbReference type="PROSITE" id="PS50885"/>
    </source>
</evidence>
<feature type="transmembrane region" description="Helical" evidence="14">
    <location>
        <begin position="5"/>
        <end position="24"/>
    </location>
</feature>
<evidence type="ECO:0000313" key="17">
    <source>
        <dbReference type="EMBL" id="BBH21659.1"/>
    </source>
</evidence>
<keyword evidence="6" id="KW-0808">Transferase</keyword>
<evidence type="ECO:0000256" key="4">
    <source>
        <dbReference type="ARBA" id="ARBA00022475"/>
    </source>
</evidence>
<dbReference type="CDD" id="cd06225">
    <property type="entry name" value="HAMP"/>
    <property type="match status" value="1"/>
</dbReference>
<dbReference type="SMART" id="SM00388">
    <property type="entry name" value="HisKA"/>
    <property type="match status" value="1"/>
</dbReference>
<dbReference type="InterPro" id="IPR003661">
    <property type="entry name" value="HisK_dim/P_dom"/>
</dbReference>
<dbReference type="Proteomes" id="UP000275368">
    <property type="component" value="Chromosome"/>
</dbReference>
<feature type="transmembrane region" description="Helical" evidence="14">
    <location>
        <begin position="30"/>
        <end position="52"/>
    </location>
</feature>
<evidence type="ECO:0000256" key="5">
    <source>
        <dbReference type="ARBA" id="ARBA00022553"/>
    </source>
</evidence>
<dbReference type="PANTHER" id="PTHR45528:SF8">
    <property type="entry name" value="HISTIDINE KINASE"/>
    <property type="match status" value="1"/>
</dbReference>
<dbReference type="FunFam" id="1.10.287.130:FF:000008">
    <property type="entry name" value="Two-component sensor histidine kinase"/>
    <property type="match status" value="1"/>
</dbReference>
<keyword evidence="18" id="KW-1185">Reference proteome</keyword>
<dbReference type="SUPFAM" id="SSF158472">
    <property type="entry name" value="HAMP domain-like"/>
    <property type="match status" value="1"/>
</dbReference>
<evidence type="ECO:0000256" key="6">
    <source>
        <dbReference type="ARBA" id="ARBA00022679"/>
    </source>
</evidence>
<protein>
    <recommendedName>
        <fullName evidence="3">histidine kinase</fullName>
        <ecNumber evidence="3">2.7.13.3</ecNumber>
    </recommendedName>
</protein>
<dbReference type="SUPFAM" id="SSF55874">
    <property type="entry name" value="ATPase domain of HSP90 chaperone/DNA topoisomerase II/histidine kinase"/>
    <property type="match status" value="1"/>
</dbReference>
<dbReference type="Gene3D" id="3.30.565.10">
    <property type="entry name" value="Histidine kinase-like ATPase, C-terminal domain"/>
    <property type="match status" value="1"/>
</dbReference>
<dbReference type="InterPro" id="IPR036890">
    <property type="entry name" value="HATPase_C_sf"/>
</dbReference>
<name>A0A3G9JFB5_9BACL</name>
<evidence type="ECO:0000256" key="13">
    <source>
        <dbReference type="ARBA" id="ARBA00023136"/>
    </source>
</evidence>
<dbReference type="AlphaFoldDB" id="A0A3G9JFB5"/>
<dbReference type="EMBL" id="AP019308">
    <property type="protein sequence ID" value="BBH21659.1"/>
    <property type="molecule type" value="Genomic_DNA"/>
</dbReference>
<dbReference type="PROSITE" id="PS50109">
    <property type="entry name" value="HIS_KIN"/>
    <property type="match status" value="1"/>
</dbReference>
<keyword evidence="4" id="KW-1003">Cell membrane</keyword>
<dbReference type="GO" id="GO:0005524">
    <property type="term" value="F:ATP binding"/>
    <property type="evidence" value="ECO:0007669"/>
    <property type="project" value="UniProtKB-KW"/>
</dbReference>
<dbReference type="InterPro" id="IPR004358">
    <property type="entry name" value="Sig_transdc_His_kin-like_C"/>
</dbReference>
<dbReference type="PROSITE" id="PS50885">
    <property type="entry name" value="HAMP"/>
    <property type="match status" value="1"/>
</dbReference>
<dbReference type="InterPro" id="IPR003660">
    <property type="entry name" value="HAMP_dom"/>
</dbReference>
<dbReference type="SMART" id="SM00304">
    <property type="entry name" value="HAMP"/>
    <property type="match status" value="1"/>
</dbReference>
<dbReference type="InterPro" id="IPR036097">
    <property type="entry name" value="HisK_dim/P_sf"/>
</dbReference>
<evidence type="ECO:0000256" key="10">
    <source>
        <dbReference type="ARBA" id="ARBA00022840"/>
    </source>
</evidence>
<dbReference type="Pfam" id="PF00672">
    <property type="entry name" value="HAMP"/>
    <property type="match status" value="1"/>
</dbReference>